<accession>A0A8U0A2C7</accession>
<dbReference type="InterPro" id="IPR056493">
    <property type="entry name" value="HVO_0513_N"/>
</dbReference>
<keyword evidence="2" id="KW-0804">Transcription</keyword>
<dbReference type="EMBL" id="CP096019">
    <property type="protein sequence ID" value="UPM43325.1"/>
    <property type="molecule type" value="Genomic_DNA"/>
</dbReference>
<feature type="domain" description="HTH bat-type" evidence="3">
    <location>
        <begin position="160"/>
        <end position="211"/>
    </location>
</feature>
<keyword evidence="1" id="KW-0805">Transcription regulation</keyword>
<dbReference type="Pfam" id="PF04967">
    <property type="entry name" value="HTH_10"/>
    <property type="match status" value="1"/>
</dbReference>
<dbReference type="Proteomes" id="UP000831768">
    <property type="component" value="Chromosome"/>
</dbReference>
<evidence type="ECO:0000259" key="3">
    <source>
        <dbReference type="Pfam" id="PF04967"/>
    </source>
</evidence>
<proteinExistence type="predicted"/>
<evidence type="ECO:0000313" key="5">
    <source>
        <dbReference type="EMBL" id="UPM43325.1"/>
    </source>
</evidence>
<feature type="domain" description="HVO-0513-like N-terminal" evidence="4">
    <location>
        <begin position="18"/>
        <end position="149"/>
    </location>
</feature>
<evidence type="ECO:0000256" key="2">
    <source>
        <dbReference type="ARBA" id="ARBA00023163"/>
    </source>
</evidence>
<evidence type="ECO:0000313" key="6">
    <source>
        <dbReference type="Proteomes" id="UP000831768"/>
    </source>
</evidence>
<reference evidence="5" key="1">
    <citation type="submission" date="2022-04" db="EMBL/GenBank/DDBJ databases">
        <title>Halocatena sp. nov., isolated from a salt lake.</title>
        <authorList>
            <person name="Cui H.-L."/>
        </authorList>
    </citation>
    <scope>NUCLEOTIDE SEQUENCE</scope>
    <source>
        <strain evidence="5">AD-1</strain>
    </source>
</reference>
<dbReference type="InterPro" id="IPR036388">
    <property type="entry name" value="WH-like_DNA-bd_sf"/>
</dbReference>
<dbReference type="InterPro" id="IPR007050">
    <property type="entry name" value="HTH_bacterioopsin"/>
</dbReference>
<gene>
    <name evidence="5" type="ORF">MW046_02485</name>
</gene>
<dbReference type="InterPro" id="IPR013324">
    <property type="entry name" value="RNA_pol_sigma_r3/r4-like"/>
</dbReference>
<dbReference type="AlphaFoldDB" id="A0A8U0A2C7"/>
<dbReference type="PANTHER" id="PTHR34236:SF1">
    <property type="entry name" value="DIMETHYL SULFOXIDE REDUCTASE TRANSCRIPTIONAL ACTIVATOR"/>
    <property type="match status" value="1"/>
</dbReference>
<keyword evidence="6" id="KW-1185">Reference proteome</keyword>
<evidence type="ECO:0000259" key="4">
    <source>
        <dbReference type="Pfam" id="PF24278"/>
    </source>
</evidence>
<dbReference type="SUPFAM" id="SSF88659">
    <property type="entry name" value="Sigma3 and sigma4 domains of RNA polymerase sigma factors"/>
    <property type="match status" value="1"/>
</dbReference>
<protein>
    <submittedName>
        <fullName evidence="5">Helix-turn-helix domain-containing protein</fullName>
    </submittedName>
</protein>
<dbReference type="RefSeq" id="WP_247993992.1">
    <property type="nucleotide sequence ID" value="NZ_CP096019.1"/>
</dbReference>
<dbReference type="PANTHER" id="PTHR34236">
    <property type="entry name" value="DIMETHYL SULFOXIDE REDUCTASE TRANSCRIPTIONAL ACTIVATOR"/>
    <property type="match status" value="1"/>
</dbReference>
<dbReference type="Gene3D" id="1.10.10.10">
    <property type="entry name" value="Winged helix-like DNA-binding domain superfamily/Winged helix DNA-binding domain"/>
    <property type="match status" value="1"/>
</dbReference>
<name>A0A8U0A2C7_9EURY</name>
<sequence>MRYITFVIIPPNGGLTDTDRAFGTAPNITRRSIQHINLLADETAVVIFELDGEIGAVEAILDTEPEVLEYNITETRESHHVYIHLETNEIISELLTIPNEYELVVDTPMVYTHRGGLRVTIIGEETVFREAMPEIPASLRFKLEQLGEYEPTTERLFSLLTDRQQEILMEAIRQGYYEVPRQVTHQDVAESLDCSGGTVGEHLRKIEAKLLNEITP</sequence>
<evidence type="ECO:0000256" key="1">
    <source>
        <dbReference type="ARBA" id="ARBA00023015"/>
    </source>
</evidence>
<organism evidence="5 6">
    <name type="scientific">Halocatena salina</name>
    <dbReference type="NCBI Taxonomy" id="2934340"/>
    <lineage>
        <taxon>Archaea</taxon>
        <taxon>Methanobacteriati</taxon>
        <taxon>Methanobacteriota</taxon>
        <taxon>Stenosarchaea group</taxon>
        <taxon>Halobacteria</taxon>
        <taxon>Halobacteriales</taxon>
        <taxon>Natronomonadaceae</taxon>
        <taxon>Halocatena</taxon>
    </lineage>
</organism>
<dbReference type="Pfam" id="PF24278">
    <property type="entry name" value="HVO_0513_N"/>
    <property type="match status" value="1"/>
</dbReference>
<dbReference type="GeneID" id="71926878"/>
<dbReference type="KEGG" id="haad:MW046_02485"/>